<evidence type="ECO:0000256" key="2">
    <source>
        <dbReference type="SAM" id="SignalP"/>
    </source>
</evidence>
<evidence type="ECO:0000313" key="4">
    <source>
        <dbReference type="WBParaSite" id="PSAMB.scaffold4468size14494.g24371.t1"/>
    </source>
</evidence>
<dbReference type="WBParaSite" id="PSAMB.scaffold4468size14494.g24371.t1">
    <property type="protein sequence ID" value="PSAMB.scaffold4468size14494.g24371.t1"/>
    <property type="gene ID" value="PSAMB.scaffold4468size14494.g24371"/>
</dbReference>
<evidence type="ECO:0000256" key="1">
    <source>
        <dbReference type="SAM" id="MobiDB-lite"/>
    </source>
</evidence>
<protein>
    <submittedName>
        <fullName evidence="4">Uncharacterized protein</fullName>
    </submittedName>
</protein>
<name>A0A914WL99_9BILA</name>
<feature type="signal peptide" evidence="2">
    <location>
        <begin position="1"/>
        <end position="19"/>
    </location>
</feature>
<feature type="region of interest" description="Disordered" evidence="1">
    <location>
        <begin position="22"/>
        <end position="96"/>
    </location>
</feature>
<reference evidence="4" key="1">
    <citation type="submission" date="2022-11" db="UniProtKB">
        <authorList>
            <consortium name="WormBaseParasite"/>
        </authorList>
    </citation>
    <scope>IDENTIFICATION</scope>
</reference>
<feature type="compositionally biased region" description="Low complexity" evidence="1">
    <location>
        <begin position="41"/>
        <end position="78"/>
    </location>
</feature>
<keyword evidence="3" id="KW-1185">Reference proteome</keyword>
<accession>A0A914WL99</accession>
<evidence type="ECO:0000313" key="3">
    <source>
        <dbReference type="Proteomes" id="UP000887566"/>
    </source>
</evidence>
<proteinExistence type="predicted"/>
<sequence length="96" mass="10132">MQPAIVAAFALCLLGLAVAQPVNPNAPFESGEPIFSQQPAQGVNGQVQGENGDQPWQPVQGESNQNQQSGSQMQPQVQANMPLGPRVVMARPMPTV</sequence>
<keyword evidence="2" id="KW-0732">Signal</keyword>
<organism evidence="3 4">
    <name type="scientific">Plectus sambesii</name>
    <dbReference type="NCBI Taxonomy" id="2011161"/>
    <lineage>
        <taxon>Eukaryota</taxon>
        <taxon>Metazoa</taxon>
        <taxon>Ecdysozoa</taxon>
        <taxon>Nematoda</taxon>
        <taxon>Chromadorea</taxon>
        <taxon>Plectida</taxon>
        <taxon>Plectina</taxon>
        <taxon>Plectoidea</taxon>
        <taxon>Plectidae</taxon>
        <taxon>Plectus</taxon>
    </lineage>
</organism>
<dbReference type="AlphaFoldDB" id="A0A914WL99"/>
<feature type="chain" id="PRO_5037458743" evidence="2">
    <location>
        <begin position="20"/>
        <end position="96"/>
    </location>
</feature>
<dbReference type="Proteomes" id="UP000887566">
    <property type="component" value="Unplaced"/>
</dbReference>